<protein>
    <recommendedName>
        <fullName evidence="2">GSKIP domain-containing protein</fullName>
    </recommendedName>
</protein>
<proteinExistence type="inferred from homology"/>
<dbReference type="InterPro" id="IPR023231">
    <property type="entry name" value="GSKIP_dom_sf"/>
</dbReference>
<dbReference type="InterPro" id="IPR037395">
    <property type="entry name" value="GSKIP"/>
</dbReference>
<dbReference type="Pfam" id="PF05303">
    <property type="entry name" value="GSKIP_dom"/>
    <property type="match status" value="1"/>
</dbReference>
<evidence type="ECO:0000259" key="2">
    <source>
        <dbReference type="Pfam" id="PF05303"/>
    </source>
</evidence>
<dbReference type="InterPro" id="IPR007967">
    <property type="entry name" value="GSKIP_dom"/>
</dbReference>
<dbReference type="GO" id="GO:0051018">
    <property type="term" value="F:protein kinase A binding"/>
    <property type="evidence" value="ECO:0007669"/>
    <property type="project" value="TreeGrafter"/>
</dbReference>
<accession>A0AAE0Z1B7</accession>
<dbReference type="GO" id="GO:0005737">
    <property type="term" value="C:cytoplasm"/>
    <property type="evidence" value="ECO:0007669"/>
    <property type="project" value="TreeGrafter"/>
</dbReference>
<feature type="domain" description="GSKIP" evidence="2">
    <location>
        <begin position="17"/>
        <end position="116"/>
    </location>
</feature>
<evidence type="ECO:0000256" key="1">
    <source>
        <dbReference type="ARBA" id="ARBA00009571"/>
    </source>
</evidence>
<dbReference type="Gene3D" id="3.30.2280.10">
    <property type="entry name" value="Hypothetical protein (hspc210)"/>
    <property type="match status" value="1"/>
</dbReference>
<dbReference type="GO" id="GO:0060828">
    <property type="term" value="P:regulation of canonical Wnt signaling pathway"/>
    <property type="evidence" value="ECO:0007669"/>
    <property type="project" value="InterPro"/>
</dbReference>
<gene>
    <name evidence="3" type="ORF">RRG08_065172</name>
</gene>
<reference evidence="3" key="1">
    <citation type="journal article" date="2023" name="G3 (Bethesda)">
        <title>A reference genome for the long-term kleptoplast-retaining sea slug Elysia crispata morphotype clarki.</title>
        <authorList>
            <person name="Eastman K.E."/>
            <person name="Pendleton A.L."/>
            <person name="Shaikh M.A."/>
            <person name="Suttiyut T."/>
            <person name="Ogas R."/>
            <person name="Tomko P."/>
            <person name="Gavelis G."/>
            <person name="Widhalm J.R."/>
            <person name="Wisecaver J.H."/>
        </authorList>
    </citation>
    <scope>NUCLEOTIDE SEQUENCE</scope>
    <source>
        <strain evidence="3">ECLA1</strain>
    </source>
</reference>
<keyword evidence="4" id="KW-1185">Reference proteome</keyword>
<dbReference type="PANTHER" id="PTHR12490">
    <property type="entry name" value="GSK3B-INTERACTING PROTEIN"/>
    <property type="match status" value="1"/>
</dbReference>
<evidence type="ECO:0000313" key="4">
    <source>
        <dbReference type="Proteomes" id="UP001283361"/>
    </source>
</evidence>
<comment type="caution">
    <text evidence="3">The sequence shown here is derived from an EMBL/GenBank/DDBJ whole genome shotgun (WGS) entry which is preliminary data.</text>
</comment>
<dbReference type="PANTHER" id="PTHR12490:SF4">
    <property type="entry name" value="GSK3B-INTERACTING PROTEIN"/>
    <property type="match status" value="1"/>
</dbReference>
<dbReference type="EMBL" id="JAWDGP010004984">
    <property type="protein sequence ID" value="KAK3760446.1"/>
    <property type="molecule type" value="Genomic_DNA"/>
</dbReference>
<organism evidence="3 4">
    <name type="scientific">Elysia crispata</name>
    <name type="common">lettuce slug</name>
    <dbReference type="NCBI Taxonomy" id="231223"/>
    <lineage>
        <taxon>Eukaryota</taxon>
        <taxon>Metazoa</taxon>
        <taxon>Spiralia</taxon>
        <taxon>Lophotrochozoa</taxon>
        <taxon>Mollusca</taxon>
        <taxon>Gastropoda</taxon>
        <taxon>Heterobranchia</taxon>
        <taxon>Euthyneura</taxon>
        <taxon>Panpulmonata</taxon>
        <taxon>Sacoglossa</taxon>
        <taxon>Placobranchoidea</taxon>
        <taxon>Plakobranchidae</taxon>
        <taxon>Elysia</taxon>
    </lineage>
</organism>
<dbReference type="SUPFAM" id="SSF103107">
    <property type="entry name" value="Hypothetical protein c14orf129, hspc210"/>
    <property type="match status" value="1"/>
</dbReference>
<comment type="similarity">
    <text evidence="1">Belongs to the GSKIP family.</text>
</comment>
<dbReference type="GO" id="GO:0019207">
    <property type="term" value="F:kinase regulator activity"/>
    <property type="evidence" value="ECO:0007669"/>
    <property type="project" value="TreeGrafter"/>
</dbReference>
<evidence type="ECO:0000313" key="3">
    <source>
        <dbReference type="EMBL" id="KAK3760446.1"/>
    </source>
</evidence>
<sequence length="142" mass="16248">MADAVDSDMIDDDRALTIEANEVIREIAYAVKFVEISTTIPATTNLVYINLTTKENQHMCVELSLQGFRVVSMEYDKINPEYISRHYETIYSLLDSRSEEYRSTFCETLSNKLLNLQRFGHIDAATSGWADDDTSDDQMDTK</sequence>
<dbReference type="Proteomes" id="UP001283361">
    <property type="component" value="Unassembled WGS sequence"/>
</dbReference>
<dbReference type="AlphaFoldDB" id="A0AAE0Z1B7"/>
<name>A0AAE0Z1B7_9GAST</name>